<reference evidence="7" key="1">
    <citation type="submission" date="2022-06" db="EMBL/GenBank/DDBJ databases">
        <title>Uncovering the hologenomic basis of an extraordinary plant invasion.</title>
        <authorList>
            <person name="Bieker V.C."/>
            <person name="Martin M.D."/>
            <person name="Gilbert T."/>
            <person name="Hodgins K."/>
            <person name="Battlay P."/>
            <person name="Petersen B."/>
            <person name="Wilson J."/>
        </authorList>
    </citation>
    <scope>NUCLEOTIDE SEQUENCE</scope>
    <source>
        <strain evidence="7">AA19_3_7</strain>
        <tissue evidence="7">Leaf</tissue>
    </source>
</reference>
<dbReference type="AlphaFoldDB" id="A0AAD5G4B1"/>
<comment type="similarity">
    <text evidence="2">Belongs to the TDE1 family.</text>
</comment>
<dbReference type="PANTHER" id="PTHR10383">
    <property type="entry name" value="SERINE INCORPORATOR"/>
    <property type="match status" value="1"/>
</dbReference>
<dbReference type="GO" id="GO:0016020">
    <property type="term" value="C:membrane"/>
    <property type="evidence" value="ECO:0007669"/>
    <property type="project" value="UniProtKB-SubCell"/>
</dbReference>
<dbReference type="EMBL" id="JAMZMK010011238">
    <property type="protein sequence ID" value="KAI7728304.1"/>
    <property type="molecule type" value="Genomic_DNA"/>
</dbReference>
<feature type="transmembrane region" description="Helical" evidence="6">
    <location>
        <begin position="88"/>
        <end position="107"/>
    </location>
</feature>
<evidence type="ECO:0000313" key="7">
    <source>
        <dbReference type="EMBL" id="KAI7728304.1"/>
    </source>
</evidence>
<keyword evidence="3 6" id="KW-0812">Transmembrane</keyword>
<organism evidence="7 8">
    <name type="scientific">Ambrosia artemisiifolia</name>
    <name type="common">Common ragweed</name>
    <dbReference type="NCBI Taxonomy" id="4212"/>
    <lineage>
        <taxon>Eukaryota</taxon>
        <taxon>Viridiplantae</taxon>
        <taxon>Streptophyta</taxon>
        <taxon>Embryophyta</taxon>
        <taxon>Tracheophyta</taxon>
        <taxon>Spermatophyta</taxon>
        <taxon>Magnoliopsida</taxon>
        <taxon>eudicotyledons</taxon>
        <taxon>Gunneridae</taxon>
        <taxon>Pentapetalae</taxon>
        <taxon>asterids</taxon>
        <taxon>campanulids</taxon>
        <taxon>Asterales</taxon>
        <taxon>Asteraceae</taxon>
        <taxon>Asteroideae</taxon>
        <taxon>Heliantheae alliance</taxon>
        <taxon>Heliantheae</taxon>
        <taxon>Ambrosia</taxon>
    </lineage>
</organism>
<keyword evidence="8" id="KW-1185">Reference proteome</keyword>
<proteinExistence type="inferred from homology"/>
<comment type="caution">
    <text evidence="7">The sequence shown here is derived from an EMBL/GenBank/DDBJ whole genome shotgun (WGS) entry which is preliminary data.</text>
</comment>
<evidence type="ECO:0000256" key="4">
    <source>
        <dbReference type="ARBA" id="ARBA00022989"/>
    </source>
</evidence>
<comment type="subcellular location">
    <subcellularLocation>
        <location evidence="1">Membrane</location>
        <topology evidence="1">Multi-pass membrane protein</topology>
    </subcellularLocation>
</comment>
<evidence type="ECO:0000256" key="1">
    <source>
        <dbReference type="ARBA" id="ARBA00004141"/>
    </source>
</evidence>
<gene>
    <name evidence="7" type="ORF">M8C21_019823</name>
</gene>
<dbReference type="InterPro" id="IPR005016">
    <property type="entry name" value="TDE1/TMS"/>
</dbReference>
<evidence type="ECO:0000313" key="8">
    <source>
        <dbReference type="Proteomes" id="UP001206925"/>
    </source>
</evidence>
<feature type="transmembrane region" description="Helical" evidence="6">
    <location>
        <begin position="44"/>
        <end position="61"/>
    </location>
</feature>
<keyword evidence="5 6" id="KW-0472">Membrane</keyword>
<evidence type="ECO:0000256" key="2">
    <source>
        <dbReference type="ARBA" id="ARBA00006665"/>
    </source>
</evidence>
<accession>A0AAD5G4B1</accession>
<protein>
    <submittedName>
        <fullName evidence="7">Uncharacterized protein</fullName>
    </submittedName>
</protein>
<name>A0AAD5G4B1_AMBAR</name>
<dbReference type="Pfam" id="PF03348">
    <property type="entry name" value="Serinc"/>
    <property type="match status" value="1"/>
</dbReference>
<evidence type="ECO:0000256" key="3">
    <source>
        <dbReference type="ARBA" id="ARBA00022692"/>
    </source>
</evidence>
<dbReference type="Proteomes" id="UP001206925">
    <property type="component" value="Unassembled WGS sequence"/>
</dbReference>
<keyword evidence="4 6" id="KW-1133">Transmembrane helix</keyword>
<dbReference type="PANTHER" id="PTHR10383:SF63">
    <property type="entry name" value="OS01G0179800 PROTEIN"/>
    <property type="match status" value="1"/>
</dbReference>
<evidence type="ECO:0000256" key="5">
    <source>
        <dbReference type="ARBA" id="ARBA00023136"/>
    </source>
</evidence>
<evidence type="ECO:0000256" key="6">
    <source>
        <dbReference type="SAM" id="Phobius"/>
    </source>
</evidence>
<sequence>MSVEKLEGGMVDTSNSIRNRYAKLLEGSWLAQFRHGSNPWMARYVYSVMFLLANLLAWAVRDYGPSALTEMKRLKSCQGGKDCLGTEGVLRVSMGCFVSFCLIHNLYKYKV</sequence>